<dbReference type="AlphaFoldDB" id="A0A645DBN1"/>
<dbReference type="InterPro" id="IPR041679">
    <property type="entry name" value="DNA2/NAM7-like_C"/>
</dbReference>
<keyword evidence="4" id="KW-0347">Helicase</keyword>
<feature type="domain" description="DNA2/NAM7 helicase-like C-terminal" evidence="7">
    <location>
        <begin position="225"/>
        <end position="338"/>
    </location>
</feature>
<evidence type="ECO:0000256" key="5">
    <source>
        <dbReference type="ARBA" id="ARBA00022840"/>
    </source>
</evidence>
<dbReference type="InterPro" id="IPR050534">
    <property type="entry name" value="Coronavir_polyprotein_1ab"/>
</dbReference>
<keyword evidence="5" id="KW-0067">ATP-binding</keyword>
<evidence type="ECO:0000259" key="7">
    <source>
        <dbReference type="Pfam" id="PF13087"/>
    </source>
</evidence>
<dbReference type="Pfam" id="PF13087">
    <property type="entry name" value="AAA_12"/>
    <property type="match status" value="1"/>
</dbReference>
<dbReference type="EMBL" id="VSSQ01034592">
    <property type="protein sequence ID" value="MPM86595.1"/>
    <property type="molecule type" value="Genomic_DNA"/>
</dbReference>
<dbReference type="SUPFAM" id="SSF52540">
    <property type="entry name" value="P-loop containing nucleoside triphosphate hydrolases"/>
    <property type="match status" value="1"/>
</dbReference>
<dbReference type="Pfam" id="PF13086">
    <property type="entry name" value="AAA_11"/>
    <property type="match status" value="1"/>
</dbReference>
<gene>
    <name evidence="8" type="ORF">SDC9_133685</name>
</gene>
<accession>A0A645DBN1</accession>
<name>A0A645DBN1_9ZZZZ</name>
<dbReference type="PANTHER" id="PTHR43788">
    <property type="entry name" value="DNA2/NAM7 HELICASE FAMILY MEMBER"/>
    <property type="match status" value="1"/>
</dbReference>
<comment type="similarity">
    <text evidence="1">Belongs to the DNA2/NAM7 helicase family.</text>
</comment>
<evidence type="ECO:0000256" key="2">
    <source>
        <dbReference type="ARBA" id="ARBA00022741"/>
    </source>
</evidence>
<organism evidence="8">
    <name type="scientific">bioreactor metagenome</name>
    <dbReference type="NCBI Taxonomy" id="1076179"/>
    <lineage>
        <taxon>unclassified sequences</taxon>
        <taxon>metagenomes</taxon>
        <taxon>ecological metagenomes</taxon>
    </lineage>
</organism>
<dbReference type="InterPro" id="IPR041677">
    <property type="entry name" value="DNA2/NAM7_AAA_11"/>
</dbReference>
<dbReference type="Gene3D" id="3.40.50.300">
    <property type="entry name" value="P-loop containing nucleotide triphosphate hydrolases"/>
    <property type="match status" value="2"/>
</dbReference>
<evidence type="ECO:0000256" key="1">
    <source>
        <dbReference type="ARBA" id="ARBA00007913"/>
    </source>
</evidence>
<feature type="domain" description="DNA2/NAM7 helicase helicase" evidence="6">
    <location>
        <begin position="45"/>
        <end position="108"/>
    </location>
</feature>
<evidence type="ECO:0000256" key="4">
    <source>
        <dbReference type="ARBA" id="ARBA00022806"/>
    </source>
</evidence>
<protein>
    <submittedName>
        <fullName evidence="8">Uncharacterized protein</fullName>
    </submittedName>
</protein>
<evidence type="ECO:0000256" key="3">
    <source>
        <dbReference type="ARBA" id="ARBA00022801"/>
    </source>
</evidence>
<proteinExistence type="inferred from homology"/>
<dbReference type="GO" id="GO:0005524">
    <property type="term" value="F:ATP binding"/>
    <property type="evidence" value="ECO:0007669"/>
    <property type="project" value="UniProtKB-KW"/>
</dbReference>
<dbReference type="GO" id="GO:0043139">
    <property type="term" value="F:5'-3' DNA helicase activity"/>
    <property type="evidence" value="ECO:0007669"/>
    <property type="project" value="TreeGrafter"/>
</dbReference>
<evidence type="ECO:0000259" key="6">
    <source>
        <dbReference type="Pfam" id="PF13086"/>
    </source>
</evidence>
<evidence type="ECO:0000313" key="8">
    <source>
        <dbReference type="EMBL" id="MPM86595.1"/>
    </source>
</evidence>
<keyword evidence="2" id="KW-0547">Nucleotide-binding</keyword>
<dbReference type="PANTHER" id="PTHR43788:SF8">
    <property type="entry name" value="DNA-BINDING PROTEIN SMUBP-2"/>
    <property type="match status" value="1"/>
</dbReference>
<reference evidence="8" key="1">
    <citation type="submission" date="2019-08" db="EMBL/GenBank/DDBJ databases">
        <authorList>
            <person name="Kucharzyk K."/>
            <person name="Murdoch R.W."/>
            <person name="Higgins S."/>
            <person name="Loffler F."/>
        </authorList>
    </citation>
    <scope>NUCLEOTIDE SEQUENCE</scope>
</reference>
<sequence>MNEAFVVLAGNKINTTLDAFFSHLKGTGANLNHETVKAMWDTFFMVVPVVSTTFSSVERMFKQLCPQDIPWLFIDEAGQAVPQATAGAIWRSKRVVVVGDPFQIEPVVTIPTLIIDNISKFHGLTKQHIHSSLSAQTMADRCNPYGWHNGRTWIGSPLRVHRRCIDPMFSISNKIAYNGLMFNSTLLPEKVQTQFETQFFPCTGEIEPGCRHFVRNQFIKIQEILLNEINMSRGLPDIFVISPFSEVAYKLRVELLKPIKQTLRRIGISNGDEELSEWLSGHIGTVHTFQGKQAEGVILCLGLDSKSIGAANWAASKPNLLNVAITRAKYRFIAIGDENLWLFQDYFEELSTLNKD</sequence>
<keyword evidence="3" id="KW-0378">Hydrolase</keyword>
<dbReference type="InterPro" id="IPR027417">
    <property type="entry name" value="P-loop_NTPase"/>
</dbReference>
<dbReference type="GO" id="GO:0016787">
    <property type="term" value="F:hydrolase activity"/>
    <property type="evidence" value="ECO:0007669"/>
    <property type="project" value="UniProtKB-KW"/>
</dbReference>
<comment type="caution">
    <text evidence="8">The sequence shown here is derived from an EMBL/GenBank/DDBJ whole genome shotgun (WGS) entry which is preliminary data.</text>
</comment>